<reference evidence="2 3" key="1">
    <citation type="journal article" date="2019" name="Commun. Biol.">
        <title>The bagworm genome reveals a unique fibroin gene that provides high tensile strength.</title>
        <authorList>
            <person name="Kono N."/>
            <person name="Nakamura H."/>
            <person name="Ohtoshi R."/>
            <person name="Tomita M."/>
            <person name="Numata K."/>
            <person name="Arakawa K."/>
        </authorList>
    </citation>
    <scope>NUCLEOTIDE SEQUENCE [LARGE SCALE GENOMIC DNA]</scope>
</reference>
<keyword evidence="3" id="KW-1185">Reference proteome</keyword>
<accession>A0A4C1URM7</accession>
<sequence length="140" mass="15823">MAKSVSDHAHYKVLKPLLQGNAPQMKKIVPCAEILNVYNGGTRLSRDLGIQSDWSQPPPRFERSENLPQREPCPTLAMNGESARWFSVRIRIAQKVPPHDNRPIAPSIIALPRRLPNAGEHLRPTNIRTPARAMDFAYDR</sequence>
<protein>
    <submittedName>
        <fullName evidence="2">Uncharacterized protein</fullName>
    </submittedName>
</protein>
<dbReference type="AlphaFoldDB" id="A0A4C1URM7"/>
<evidence type="ECO:0000313" key="3">
    <source>
        <dbReference type="Proteomes" id="UP000299102"/>
    </source>
</evidence>
<evidence type="ECO:0000256" key="1">
    <source>
        <dbReference type="SAM" id="MobiDB-lite"/>
    </source>
</evidence>
<proteinExistence type="predicted"/>
<comment type="caution">
    <text evidence="2">The sequence shown here is derived from an EMBL/GenBank/DDBJ whole genome shotgun (WGS) entry which is preliminary data.</text>
</comment>
<dbReference type="Proteomes" id="UP000299102">
    <property type="component" value="Unassembled WGS sequence"/>
</dbReference>
<evidence type="ECO:0000313" key="2">
    <source>
        <dbReference type="EMBL" id="GBP29105.1"/>
    </source>
</evidence>
<gene>
    <name evidence="2" type="ORF">EVAR_17639_1</name>
</gene>
<dbReference type="EMBL" id="BGZK01000216">
    <property type="protein sequence ID" value="GBP29105.1"/>
    <property type="molecule type" value="Genomic_DNA"/>
</dbReference>
<name>A0A4C1URM7_EUMVA</name>
<organism evidence="2 3">
    <name type="scientific">Eumeta variegata</name>
    <name type="common">Bagworm moth</name>
    <name type="synonym">Eumeta japonica</name>
    <dbReference type="NCBI Taxonomy" id="151549"/>
    <lineage>
        <taxon>Eukaryota</taxon>
        <taxon>Metazoa</taxon>
        <taxon>Ecdysozoa</taxon>
        <taxon>Arthropoda</taxon>
        <taxon>Hexapoda</taxon>
        <taxon>Insecta</taxon>
        <taxon>Pterygota</taxon>
        <taxon>Neoptera</taxon>
        <taxon>Endopterygota</taxon>
        <taxon>Lepidoptera</taxon>
        <taxon>Glossata</taxon>
        <taxon>Ditrysia</taxon>
        <taxon>Tineoidea</taxon>
        <taxon>Psychidae</taxon>
        <taxon>Oiketicinae</taxon>
        <taxon>Eumeta</taxon>
    </lineage>
</organism>
<feature type="region of interest" description="Disordered" evidence="1">
    <location>
        <begin position="48"/>
        <end position="76"/>
    </location>
</feature>